<dbReference type="Proteomes" id="UP000325440">
    <property type="component" value="Unassembled WGS sequence"/>
</dbReference>
<evidence type="ECO:0000256" key="5">
    <source>
        <dbReference type="ARBA" id="ARBA00022840"/>
    </source>
</evidence>
<dbReference type="EMBL" id="CABPRJ010000958">
    <property type="protein sequence ID" value="VVC32698.1"/>
    <property type="molecule type" value="Genomic_DNA"/>
</dbReference>
<dbReference type="SMART" id="SM00220">
    <property type="entry name" value="S_TKc"/>
    <property type="match status" value="1"/>
</dbReference>
<evidence type="ECO:0000259" key="6">
    <source>
        <dbReference type="PROSITE" id="PS50011"/>
    </source>
</evidence>
<dbReference type="Gene3D" id="1.10.510.10">
    <property type="entry name" value="Transferase(Phosphotransferase) domain 1"/>
    <property type="match status" value="1"/>
</dbReference>
<keyword evidence="1" id="KW-0723">Serine/threonine-protein kinase</keyword>
<dbReference type="CDD" id="cd05123">
    <property type="entry name" value="STKc_AGC"/>
    <property type="match status" value="1"/>
</dbReference>
<keyword evidence="2" id="KW-0808">Transferase</keyword>
<dbReference type="PANTHER" id="PTHR24355">
    <property type="entry name" value="G PROTEIN-COUPLED RECEPTOR KINASE/RIBOSOMAL PROTEIN S6 KINASE"/>
    <property type="match status" value="1"/>
</dbReference>
<dbReference type="InterPro" id="IPR045270">
    <property type="entry name" value="STKc_AGC"/>
</dbReference>
<organism evidence="7 8">
    <name type="scientific">Cinara cedri</name>
    <dbReference type="NCBI Taxonomy" id="506608"/>
    <lineage>
        <taxon>Eukaryota</taxon>
        <taxon>Metazoa</taxon>
        <taxon>Ecdysozoa</taxon>
        <taxon>Arthropoda</taxon>
        <taxon>Hexapoda</taxon>
        <taxon>Insecta</taxon>
        <taxon>Pterygota</taxon>
        <taxon>Neoptera</taxon>
        <taxon>Paraneoptera</taxon>
        <taxon>Hemiptera</taxon>
        <taxon>Sternorrhyncha</taxon>
        <taxon>Aphidomorpha</taxon>
        <taxon>Aphidoidea</taxon>
        <taxon>Aphididae</taxon>
        <taxon>Lachninae</taxon>
        <taxon>Cinara</taxon>
    </lineage>
</organism>
<evidence type="ECO:0000256" key="2">
    <source>
        <dbReference type="ARBA" id="ARBA00022679"/>
    </source>
</evidence>
<dbReference type="AlphaFoldDB" id="A0A5E4MMP8"/>
<accession>A0A5E4MMP8</accession>
<dbReference type="InterPro" id="IPR011009">
    <property type="entry name" value="Kinase-like_dom_sf"/>
</dbReference>
<dbReference type="PANTHER" id="PTHR24355:SF1">
    <property type="entry name" value="RIBOSOMAL PROTEIN S6 KINASE-RELATED PROTEIN"/>
    <property type="match status" value="1"/>
</dbReference>
<protein>
    <submittedName>
        <fullName evidence="7">Protein kinase domain,Protein kinase-like domain,Serine/threonine-protein kinase, active site</fullName>
    </submittedName>
</protein>
<sequence length="350" mass="40839">MNLKNETVYKSCRFWSKKKLHDSTSMKVRLKASKTIWPVPQIEQVFLPDFKIKPQINENLFMNLELISQGAFGKVYKVKQLNSDDKFYAMKILNKSLVINENGIQQVKNEVQIQSMCGHHPFIVNCPHFWQNRNQLFILSDYVGGGELLELIHKHGPLPEELCRVYFAELVIIIDFLHNAGVIYRDIKPENILLDDDGHLQLIDFGLSKWLPQGCRTSTICGTTQYMAPEVLESEYNHVIDWWSAGVLLFRMLTNQYPPKSHDEIKRDLENVSQGAANIILKLLETNPQCRLKSLHQIKKQPFFYGFDFADVMLKKYKPNEMLKKLLGETKRSSHPLHQELPRFEEFEDF</sequence>
<proteinExistence type="predicted"/>
<dbReference type="PROSITE" id="PS50011">
    <property type="entry name" value="PROTEIN_KINASE_DOM"/>
    <property type="match status" value="1"/>
</dbReference>
<name>A0A5E4MMP8_9HEMI</name>
<dbReference type="PROSITE" id="PS00108">
    <property type="entry name" value="PROTEIN_KINASE_ST"/>
    <property type="match status" value="1"/>
</dbReference>
<evidence type="ECO:0000256" key="1">
    <source>
        <dbReference type="ARBA" id="ARBA00022527"/>
    </source>
</evidence>
<keyword evidence="3" id="KW-0547">Nucleotide-binding</keyword>
<keyword evidence="5" id="KW-0067">ATP-binding</keyword>
<dbReference type="GO" id="GO:0005524">
    <property type="term" value="F:ATP binding"/>
    <property type="evidence" value="ECO:0007669"/>
    <property type="project" value="UniProtKB-KW"/>
</dbReference>
<reference evidence="7 8" key="1">
    <citation type="submission" date="2019-08" db="EMBL/GenBank/DDBJ databases">
        <authorList>
            <person name="Alioto T."/>
            <person name="Alioto T."/>
            <person name="Gomez Garrido J."/>
        </authorList>
    </citation>
    <scope>NUCLEOTIDE SEQUENCE [LARGE SCALE GENOMIC DNA]</scope>
</reference>
<evidence type="ECO:0000313" key="8">
    <source>
        <dbReference type="Proteomes" id="UP000325440"/>
    </source>
</evidence>
<evidence type="ECO:0000256" key="3">
    <source>
        <dbReference type="ARBA" id="ARBA00022741"/>
    </source>
</evidence>
<evidence type="ECO:0000313" key="7">
    <source>
        <dbReference type="EMBL" id="VVC32698.1"/>
    </source>
</evidence>
<dbReference type="Pfam" id="PF00069">
    <property type="entry name" value="Pkinase"/>
    <property type="match status" value="1"/>
</dbReference>
<dbReference type="InterPro" id="IPR008271">
    <property type="entry name" value="Ser/Thr_kinase_AS"/>
</dbReference>
<dbReference type="GO" id="GO:0004674">
    <property type="term" value="F:protein serine/threonine kinase activity"/>
    <property type="evidence" value="ECO:0007669"/>
    <property type="project" value="UniProtKB-KW"/>
</dbReference>
<feature type="domain" description="Protein kinase" evidence="6">
    <location>
        <begin position="61"/>
        <end position="304"/>
    </location>
</feature>
<keyword evidence="4 7" id="KW-0418">Kinase</keyword>
<gene>
    <name evidence="7" type="ORF">CINCED_3A014211</name>
</gene>
<keyword evidence="8" id="KW-1185">Reference proteome</keyword>
<evidence type="ECO:0000256" key="4">
    <source>
        <dbReference type="ARBA" id="ARBA00022777"/>
    </source>
</evidence>
<dbReference type="OrthoDB" id="3205605at2759"/>
<dbReference type="SUPFAM" id="SSF56112">
    <property type="entry name" value="Protein kinase-like (PK-like)"/>
    <property type="match status" value="1"/>
</dbReference>
<dbReference type="InterPro" id="IPR000719">
    <property type="entry name" value="Prot_kinase_dom"/>
</dbReference>
<dbReference type="Gene3D" id="3.30.200.20">
    <property type="entry name" value="Phosphorylase Kinase, domain 1"/>
    <property type="match status" value="1"/>
</dbReference>